<evidence type="ECO:0000256" key="5">
    <source>
        <dbReference type="ARBA" id="ARBA00022737"/>
    </source>
</evidence>
<keyword evidence="8" id="KW-0720">Serine protease</keyword>
<keyword evidence="13" id="KW-1185">Reference proteome</keyword>
<protein>
    <submittedName>
        <fullName evidence="12">DegQ family serine endoprotease</fullName>
    </submittedName>
</protein>
<proteinExistence type="inferred from homology"/>
<evidence type="ECO:0000256" key="4">
    <source>
        <dbReference type="ARBA" id="ARBA00022729"/>
    </source>
</evidence>
<feature type="domain" description="PDZ" evidence="11">
    <location>
        <begin position="357"/>
        <end position="454"/>
    </location>
</feature>
<name>A0A399RL64_9PROT</name>
<evidence type="ECO:0000256" key="3">
    <source>
        <dbReference type="ARBA" id="ARBA00022670"/>
    </source>
</evidence>
<evidence type="ECO:0000259" key="11">
    <source>
        <dbReference type="PROSITE" id="PS50106"/>
    </source>
</evidence>
<dbReference type="GO" id="GO:0042597">
    <property type="term" value="C:periplasmic space"/>
    <property type="evidence" value="ECO:0007669"/>
    <property type="project" value="UniProtKB-SubCell"/>
</dbReference>
<dbReference type="InterPro" id="IPR009003">
    <property type="entry name" value="Peptidase_S1_PA"/>
</dbReference>
<dbReference type="InterPro" id="IPR041489">
    <property type="entry name" value="PDZ_6"/>
</dbReference>
<feature type="binding site" evidence="10">
    <location>
        <position position="112"/>
    </location>
    <ligand>
        <name>substrate</name>
    </ligand>
</feature>
<dbReference type="InterPro" id="IPR001940">
    <property type="entry name" value="Peptidase_S1C"/>
</dbReference>
<dbReference type="SMART" id="SM00228">
    <property type="entry name" value="PDZ"/>
    <property type="match status" value="2"/>
</dbReference>
<feature type="binding site" evidence="10">
    <location>
        <begin position="232"/>
        <end position="236"/>
    </location>
    <ligand>
        <name>substrate</name>
    </ligand>
</feature>
<feature type="binding site" evidence="10">
    <location>
        <begin position="214"/>
        <end position="216"/>
    </location>
    <ligand>
        <name>substrate</name>
    </ligand>
</feature>
<dbReference type="SUPFAM" id="SSF50494">
    <property type="entry name" value="Trypsin-like serine proteases"/>
    <property type="match status" value="1"/>
</dbReference>
<dbReference type="EMBL" id="QWFX01000006">
    <property type="protein sequence ID" value="RIJ30465.1"/>
    <property type="molecule type" value="Genomic_DNA"/>
</dbReference>
<evidence type="ECO:0000256" key="7">
    <source>
        <dbReference type="ARBA" id="ARBA00022801"/>
    </source>
</evidence>
<dbReference type="InterPro" id="IPR001478">
    <property type="entry name" value="PDZ"/>
</dbReference>
<dbReference type="Gene3D" id="2.30.42.10">
    <property type="match status" value="2"/>
</dbReference>
<evidence type="ECO:0000256" key="2">
    <source>
        <dbReference type="ARBA" id="ARBA00010541"/>
    </source>
</evidence>
<keyword evidence="7" id="KW-0378">Hydrolase</keyword>
<keyword evidence="3 12" id="KW-0645">Protease</keyword>
<dbReference type="Pfam" id="PF13180">
    <property type="entry name" value="PDZ_2"/>
    <property type="match status" value="1"/>
</dbReference>
<evidence type="ECO:0000256" key="9">
    <source>
        <dbReference type="PIRSR" id="PIRSR611782-1"/>
    </source>
</evidence>
<dbReference type="CDD" id="cd10839">
    <property type="entry name" value="cpPDZ1_DegP-like"/>
    <property type="match status" value="1"/>
</dbReference>
<evidence type="ECO:0000256" key="10">
    <source>
        <dbReference type="PIRSR" id="PIRSR611782-2"/>
    </source>
</evidence>
<feature type="active site" description="Charge relay system" evidence="9">
    <location>
        <position position="142"/>
    </location>
</feature>
<feature type="active site" description="Charge relay system" evidence="9">
    <location>
        <position position="216"/>
    </location>
</feature>
<keyword evidence="5" id="KW-0677">Repeat</keyword>
<dbReference type="InterPro" id="IPR036034">
    <property type="entry name" value="PDZ_sf"/>
</dbReference>
<dbReference type="SUPFAM" id="SSF50156">
    <property type="entry name" value="PDZ domain-like"/>
    <property type="match status" value="2"/>
</dbReference>
<feature type="binding site" evidence="10">
    <location>
        <position position="142"/>
    </location>
    <ligand>
        <name>substrate</name>
    </ligand>
</feature>
<evidence type="ECO:0000313" key="12">
    <source>
        <dbReference type="EMBL" id="RIJ30465.1"/>
    </source>
</evidence>
<comment type="similarity">
    <text evidence="2">Belongs to the peptidase S1C family.</text>
</comment>
<comment type="caution">
    <text evidence="12">The sequence shown here is derived from an EMBL/GenBank/DDBJ whole genome shotgun (WGS) entry which is preliminary data.</text>
</comment>
<feature type="binding site" evidence="10">
    <location>
        <position position="59"/>
    </location>
    <ligand>
        <name>substrate</name>
    </ligand>
</feature>
<dbReference type="GO" id="GO:0006508">
    <property type="term" value="P:proteolysis"/>
    <property type="evidence" value="ECO:0007669"/>
    <property type="project" value="UniProtKB-KW"/>
</dbReference>
<evidence type="ECO:0000256" key="8">
    <source>
        <dbReference type="ARBA" id="ARBA00022825"/>
    </source>
</evidence>
<evidence type="ECO:0000256" key="6">
    <source>
        <dbReference type="ARBA" id="ARBA00022764"/>
    </source>
</evidence>
<dbReference type="Pfam" id="PF13365">
    <property type="entry name" value="Trypsin_2"/>
    <property type="match status" value="1"/>
</dbReference>
<keyword evidence="4" id="KW-0732">Signal</keyword>
<dbReference type="Pfam" id="PF17820">
    <property type="entry name" value="PDZ_6"/>
    <property type="match status" value="1"/>
</dbReference>
<dbReference type="Proteomes" id="UP000266385">
    <property type="component" value="Unassembled WGS sequence"/>
</dbReference>
<dbReference type="AlphaFoldDB" id="A0A399RL64"/>
<feature type="domain" description="PDZ" evidence="11">
    <location>
        <begin position="260"/>
        <end position="351"/>
    </location>
</feature>
<dbReference type="NCBIfam" id="TIGR02037">
    <property type="entry name" value="degP_htrA_DO"/>
    <property type="match status" value="1"/>
</dbReference>
<evidence type="ECO:0000256" key="1">
    <source>
        <dbReference type="ARBA" id="ARBA00004418"/>
    </source>
</evidence>
<dbReference type="OrthoDB" id="9758917at2"/>
<dbReference type="PANTHER" id="PTHR22939:SF129">
    <property type="entry name" value="SERINE PROTEASE HTRA2, MITOCHONDRIAL"/>
    <property type="match status" value="1"/>
</dbReference>
<reference evidence="12 13" key="1">
    <citation type="submission" date="2018-08" db="EMBL/GenBank/DDBJ databases">
        <title>Henriciella mobilis sp. nov., isolated from seawater.</title>
        <authorList>
            <person name="Cheng H."/>
            <person name="Wu Y.-H."/>
            <person name="Xu X.-W."/>
            <person name="Guo L.-L."/>
        </authorList>
    </citation>
    <scope>NUCLEOTIDE SEQUENCE [LARGE SCALE GENOMIC DNA]</scope>
    <source>
        <strain evidence="12 13">JN25</strain>
    </source>
</reference>
<gene>
    <name evidence="12" type="ORF">D1223_07480</name>
</gene>
<feature type="active site" description="Charge relay system" evidence="9">
    <location>
        <position position="112"/>
    </location>
</feature>
<dbReference type="GO" id="GO:0004252">
    <property type="term" value="F:serine-type endopeptidase activity"/>
    <property type="evidence" value="ECO:0007669"/>
    <property type="project" value="InterPro"/>
</dbReference>
<accession>A0A399RL64</accession>
<dbReference type="PANTHER" id="PTHR22939">
    <property type="entry name" value="SERINE PROTEASE FAMILY S1C HTRA-RELATED"/>
    <property type="match status" value="1"/>
</dbReference>
<organism evidence="12 13">
    <name type="scientific">Henriciella mobilis</name>
    <dbReference type="NCBI Taxonomy" id="2305467"/>
    <lineage>
        <taxon>Bacteria</taxon>
        <taxon>Pseudomonadati</taxon>
        <taxon>Pseudomonadota</taxon>
        <taxon>Alphaproteobacteria</taxon>
        <taxon>Hyphomonadales</taxon>
        <taxon>Hyphomonadaceae</taxon>
        <taxon>Henriciella</taxon>
    </lineage>
</organism>
<dbReference type="InterPro" id="IPR011782">
    <property type="entry name" value="Pept_S1C_Do"/>
</dbReference>
<sequence length="462" mass="48035">MTRGAILAFIIILISVIIPTSAANAQVSIPFLNSQNQEQPTLAPVLKEATPAVVNIAVESQVSLERNPLYADPFFRRFFEFPDVQPRTRPRLSAGSGVIVDAAKGYILTNAHVVDGGDEILVTLKDRRQFKAELVGSDRGTDIALLKIDANNLSALRLGDSDDLEVGDFVIAIGNPFGLGQTVTSGIVSALGRTGLNLEGYEDFIQTDAPINPGNSGGALISLDGELIGINTAIVAPAGGNVGIGFAVPSNMARGVMEQLIEFGEVRRGRLGVVIQDLTPDLALALDIDATHGAVVSQVEEGSPADKAGVEAGDVILSVDGQPIDGSSDLRNQIGLKRPGSTVSLKLLRDGDERTLRARLAKGDSDEGSLSSTSAPKLAGAKLRALTSADQIPGIAKGVFVEDIAAGSPAARAGLRPGDVIVAINQNPVDSVGDVTAALDRANGPIALSVVRGSTRLFLVIR</sequence>
<keyword evidence="6" id="KW-0574">Periplasm</keyword>
<dbReference type="Gene3D" id="2.40.10.120">
    <property type="match status" value="1"/>
</dbReference>
<dbReference type="PROSITE" id="PS50106">
    <property type="entry name" value="PDZ"/>
    <property type="match status" value="2"/>
</dbReference>
<dbReference type="PRINTS" id="PR00834">
    <property type="entry name" value="PROTEASES2C"/>
</dbReference>
<comment type="subcellular location">
    <subcellularLocation>
        <location evidence="1">Periplasm</location>
    </subcellularLocation>
</comment>
<evidence type="ECO:0000313" key="13">
    <source>
        <dbReference type="Proteomes" id="UP000266385"/>
    </source>
</evidence>
<dbReference type="RefSeq" id="WP_119375778.1">
    <property type="nucleotide sequence ID" value="NZ_QWFX01000006.1"/>
</dbReference>